<evidence type="ECO:0000256" key="2">
    <source>
        <dbReference type="SAM" id="SignalP"/>
    </source>
</evidence>
<dbReference type="OrthoDB" id="4546889at2"/>
<dbReference type="PROSITE" id="PS51257">
    <property type="entry name" value="PROKAR_LIPOPROTEIN"/>
    <property type="match status" value="1"/>
</dbReference>
<dbReference type="Pfam" id="PF14042">
    <property type="entry name" value="DUF4247"/>
    <property type="match status" value="1"/>
</dbReference>
<dbReference type="InterPro" id="IPR025341">
    <property type="entry name" value="DUF4247"/>
</dbReference>
<dbReference type="Proteomes" id="UP000264006">
    <property type="component" value="Chromosome"/>
</dbReference>
<evidence type="ECO:0000313" key="4">
    <source>
        <dbReference type="Proteomes" id="UP000264006"/>
    </source>
</evidence>
<dbReference type="EMBL" id="CP031165">
    <property type="protein sequence ID" value="AXV04740.1"/>
    <property type="molecule type" value="Genomic_DNA"/>
</dbReference>
<keyword evidence="2" id="KW-0732">Signal</keyword>
<keyword evidence="4" id="KW-1185">Reference proteome</keyword>
<proteinExistence type="predicted"/>
<sequence length="152" mass="15851">MTSLRPRPTFLVTLVVLALALTGCGSSTNLTEATAFLDGAYSYDAATSQWRTGDAPSVVADNMQINLKADDSVRESGNYYLRGSDWLAVVRTEAEGSSIELDDYDAGYRRHSTFIAGYWGSRPGSYGPRSSGGSSGGGGFTGVRGGGSGSGK</sequence>
<feature type="signal peptide" evidence="2">
    <location>
        <begin position="1"/>
        <end position="27"/>
    </location>
</feature>
<feature type="region of interest" description="Disordered" evidence="1">
    <location>
        <begin position="126"/>
        <end position="152"/>
    </location>
</feature>
<evidence type="ECO:0008006" key="5">
    <source>
        <dbReference type="Google" id="ProtNLM"/>
    </source>
</evidence>
<reference evidence="3 4" key="1">
    <citation type="submission" date="2018-09" db="EMBL/GenBank/DDBJ databases">
        <title>Complete genome sequence of Euzebya sp. DY32-46 isolated from seawater of Pacific Ocean.</title>
        <authorList>
            <person name="Xu L."/>
            <person name="Wu Y.-H."/>
            <person name="Xu X.-W."/>
        </authorList>
    </citation>
    <scope>NUCLEOTIDE SEQUENCE [LARGE SCALE GENOMIC DNA]</scope>
    <source>
        <strain evidence="3 4">DY32-46</strain>
    </source>
</reference>
<dbReference type="AlphaFoldDB" id="A0A346XR93"/>
<accession>A0A346XR93</accession>
<gene>
    <name evidence="3" type="ORF">DVS28_a0031</name>
</gene>
<evidence type="ECO:0000313" key="3">
    <source>
        <dbReference type="EMBL" id="AXV04740.1"/>
    </source>
</evidence>
<dbReference type="KEGG" id="euz:DVS28_a0031"/>
<dbReference type="RefSeq" id="WP_114589643.1">
    <property type="nucleotide sequence ID" value="NZ_CP031165.1"/>
</dbReference>
<name>A0A346XR93_9ACTN</name>
<feature type="chain" id="PRO_5038676216" description="DUF4247 domain-containing protein" evidence="2">
    <location>
        <begin position="28"/>
        <end position="152"/>
    </location>
</feature>
<protein>
    <recommendedName>
        <fullName evidence="5">DUF4247 domain-containing protein</fullName>
    </recommendedName>
</protein>
<evidence type="ECO:0000256" key="1">
    <source>
        <dbReference type="SAM" id="MobiDB-lite"/>
    </source>
</evidence>
<organism evidence="3 4">
    <name type="scientific">Euzebya pacifica</name>
    <dbReference type="NCBI Taxonomy" id="1608957"/>
    <lineage>
        <taxon>Bacteria</taxon>
        <taxon>Bacillati</taxon>
        <taxon>Actinomycetota</taxon>
        <taxon>Nitriliruptoria</taxon>
        <taxon>Euzebyales</taxon>
    </lineage>
</organism>
<feature type="compositionally biased region" description="Gly residues" evidence="1">
    <location>
        <begin position="133"/>
        <end position="152"/>
    </location>
</feature>